<dbReference type="PRINTS" id="PR01415">
    <property type="entry name" value="ANKYRIN"/>
</dbReference>
<dbReference type="SUPFAM" id="SSF81383">
    <property type="entry name" value="F-box domain"/>
    <property type="match status" value="1"/>
</dbReference>
<dbReference type="Pfam" id="PF12796">
    <property type="entry name" value="Ank_2"/>
    <property type="match status" value="1"/>
</dbReference>
<dbReference type="Pfam" id="PF12937">
    <property type="entry name" value="F-box-like"/>
    <property type="match status" value="1"/>
</dbReference>
<dbReference type="GO" id="GO:0085020">
    <property type="term" value="P:protein K6-linked ubiquitination"/>
    <property type="evidence" value="ECO:0007669"/>
    <property type="project" value="TreeGrafter"/>
</dbReference>
<dbReference type="PROSITE" id="PS50297">
    <property type="entry name" value="ANK_REP_REGION"/>
    <property type="match status" value="3"/>
</dbReference>
<dbReference type="InterPro" id="IPR036047">
    <property type="entry name" value="F-box-like_dom_sf"/>
</dbReference>
<feature type="compositionally biased region" description="Basic and acidic residues" evidence="4">
    <location>
        <begin position="1"/>
        <end position="10"/>
    </location>
</feature>
<name>A0A1V9ZJC0_ACHHY</name>
<feature type="repeat" description="ANK" evidence="3">
    <location>
        <begin position="149"/>
        <end position="181"/>
    </location>
</feature>
<keyword evidence="2 3" id="KW-0040">ANK repeat</keyword>
<dbReference type="InterPro" id="IPR036770">
    <property type="entry name" value="Ankyrin_rpt-contain_sf"/>
</dbReference>
<dbReference type="PROSITE" id="PS50088">
    <property type="entry name" value="ANK_REPEAT"/>
    <property type="match status" value="3"/>
</dbReference>
<dbReference type="Pfam" id="PF00023">
    <property type="entry name" value="Ank"/>
    <property type="match status" value="1"/>
</dbReference>
<dbReference type="Gene3D" id="1.25.40.20">
    <property type="entry name" value="Ankyrin repeat-containing domain"/>
    <property type="match status" value="1"/>
</dbReference>
<feature type="region of interest" description="Disordered" evidence="4">
    <location>
        <begin position="1"/>
        <end position="28"/>
    </location>
</feature>
<dbReference type="SMART" id="SM00248">
    <property type="entry name" value="ANK"/>
    <property type="match status" value="3"/>
</dbReference>
<evidence type="ECO:0000256" key="3">
    <source>
        <dbReference type="PROSITE-ProRule" id="PRU00023"/>
    </source>
</evidence>
<dbReference type="SUPFAM" id="SSF48403">
    <property type="entry name" value="Ankyrin repeat"/>
    <property type="match status" value="1"/>
</dbReference>
<protein>
    <submittedName>
        <fullName evidence="6">F-box protein</fullName>
    </submittedName>
</protein>
<evidence type="ECO:0000256" key="1">
    <source>
        <dbReference type="ARBA" id="ARBA00022737"/>
    </source>
</evidence>
<sequence length="375" mass="41311">MLHGNQDDRPSTSSGRKNCLKTKTPKKEPQVAMQYADKLTGLMGNERNQLAQQVLIAAEKGSTKAIYLLLHQGISPGHCIGMQGYSPLHHAATRGHLEIARLLVQFGWPLNQPNKFGEAALHLACHGGHFAIAEFLLDKGAEINALTHDGETALFFAARKGHFRVVRLLLRREVDWTVRNRFDDVAEDEAKDDITRAEFAAGQVAAPAAHHARRKESMERLLLPASQRGTCPFADQLRRAATAADANLHTRHRERIFSFLPLADLGRALQVCCRWQRAADAPQLWVAFKVSRWELSLGTAVGLGVVAPMSGYRPRQAAKPRPSTSGAELFPCALGFHATTPTHRLSCSKAESQRRPQTAIVVPITLASPRGLHLR</sequence>
<evidence type="ECO:0000256" key="2">
    <source>
        <dbReference type="ARBA" id="ARBA00023043"/>
    </source>
</evidence>
<feature type="repeat" description="ANK" evidence="3">
    <location>
        <begin position="83"/>
        <end position="115"/>
    </location>
</feature>
<proteinExistence type="predicted"/>
<keyword evidence="1" id="KW-0677">Repeat</keyword>
<comment type="caution">
    <text evidence="6">The sequence shown here is derived from an EMBL/GenBank/DDBJ whole genome shotgun (WGS) entry which is preliminary data.</text>
</comment>
<dbReference type="PANTHER" id="PTHR24171:SF8">
    <property type="entry name" value="BRCA1-ASSOCIATED RING DOMAIN PROTEIN 1"/>
    <property type="match status" value="1"/>
</dbReference>
<evidence type="ECO:0000256" key="4">
    <source>
        <dbReference type="SAM" id="MobiDB-lite"/>
    </source>
</evidence>
<dbReference type="Proteomes" id="UP000243579">
    <property type="component" value="Unassembled WGS sequence"/>
</dbReference>
<feature type="domain" description="F-box" evidence="5">
    <location>
        <begin position="255"/>
        <end position="285"/>
    </location>
</feature>
<dbReference type="AlphaFoldDB" id="A0A1V9ZJC0"/>
<dbReference type="GO" id="GO:0004842">
    <property type="term" value="F:ubiquitin-protein transferase activity"/>
    <property type="evidence" value="ECO:0007669"/>
    <property type="project" value="TreeGrafter"/>
</dbReference>
<evidence type="ECO:0000259" key="5">
    <source>
        <dbReference type="Pfam" id="PF12937"/>
    </source>
</evidence>
<evidence type="ECO:0000313" key="7">
    <source>
        <dbReference type="Proteomes" id="UP000243579"/>
    </source>
</evidence>
<dbReference type="EMBL" id="JNBR01000090">
    <property type="protein sequence ID" value="OQR98082.1"/>
    <property type="molecule type" value="Genomic_DNA"/>
</dbReference>
<gene>
    <name evidence="6" type="ORF">ACHHYP_09212</name>
</gene>
<dbReference type="STRING" id="1202772.A0A1V9ZJC0"/>
<accession>A0A1V9ZJC0</accession>
<organism evidence="6 7">
    <name type="scientific">Achlya hypogyna</name>
    <name type="common">Oomycete</name>
    <name type="synonym">Protoachlya hypogyna</name>
    <dbReference type="NCBI Taxonomy" id="1202772"/>
    <lineage>
        <taxon>Eukaryota</taxon>
        <taxon>Sar</taxon>
        <taxon>Stramenopiles</taxon>
        <taxon>Oomycota</taxon>
        <taxon>Saprolegniomycetes</taxon>
        <taxon>Saprolegniales</taxon>
        <taxon>Achlyaceae</taxon>
        <taxon>Achlya</taxon>
    </lineage>
</organism>
<dbReference type="Gene3D" id="1.20.1280.50">
    <property type="match status" value="1"/>
</dbReference>
<dbReference type="InterPro" id="IPR001810">
    <property type="entry name" value="F-box_dom"/>
</dbReference>
<dbReference type="OrthoDB" id="61473at2759"/>
<evidence type="ECO:0000313" key="6">
    <source>
        <dbReference type="EMBL" id="OQR98082.1"/>
    </source>
</evidence>
<keyword evidence="7" id="KW-1185">Reference proteome</keyword>
<reference evidence="6 7" key="1">
    <citation type="journal article" date="2014" name="Genome Biol. Evol.">
        <title>The secreted proteins of Achlya hypogyna and Thraustotheca clavata identify the ancestral oomycete secretome and reveal gene acquisitions by horizontal gene transfer.</title>
        <authorList>
            <person name="Misner I."/>
            <person name="Blouin N."/>
            <person name="Leonard G."/>
            <person name="Richards T.A."/>
            <person name="Lane C.E."/>
        </authorList>
    </citation>
    <scope>NUCLEOTIDE SEQUENCE [LARGE SCALE GENOMIC DNA]</scope>
    <source>
        <strain evidence="6 7">ATCC 48635</strain>
    </source>
</reference>
<dbReference type="PANTHER" id="PTHR24171">
    <property type="entry name" value="ANKYRIN REPEAT DOMAIN-CONTAINING PROTEIN 39-RELATED"/>
    <property type="match status" value="1"/>
</dbReference>
<feature type="repeat" description="ANK" evidence="3">
    <location>
        <begin position="116"/>
        <end position="148"/>
    </location>
</feature>
<dbReference type="InterPro" id="IPR002110">
    <property type="entry name" value="Ankyrin_rpt"/>
</dbReference>